<comment type="caution">
    <text evidence="1">The sequence shown here is derived from an EMBL/GenBank/DDBJ whole genome shotgun (WGS) entry which is preliminary data.</text>
</comment>
<dbReference type="PANTHER" id="PTHR47602:SF2">
    <property type="entry name" value="F-BOX PROTEIN SKIP22"/>
    <property type="match status" value="1"/>
</dbReference>
<evidence type="ECO:0000313" key="2">
    <source>
        <dbReference type="Proteomes" id="UP000245207"/>
    </source>
</evidence>
<proteinExistence type="predicted"/>
<evidence type="ECO:0000313" key="1">
    <source>
        <dbReference type="EMBL" id="PWA65535.1"/>
    </source>
</evidence>
<keyword evidence="2" id="KW-1185">Reference proteome</keyword>
<reference evidence="1 2" key="1">
    <citation type="journal article" date="2018" name="Mol. Plant">
        <title>The genome of Artemisia annua provides insight into the evolution of Asteraceae family and artemisinin biosynthesis.</title>
        <authorList>
            <person name="Shen Q."/>
            <person name="Zhang L."/>
            <person name="Liao Z."/>
            <person name="Wang S."/>
            <person name="Yan T."/>
            <person name="Shi P."/>
            <person name="Liu M."/>
            <person name="Fu X."/>
            <person name="Pan Q."/>
            <person name="Wang Y."/>
            <person name="Lv Z."/>
            <person name="Lu X."/>
            <person name="Zhang F."/>
            <person name="Jiang W."/>
            <person name="Ma Y."/>
            <person name="Chen M."/>
            <person name="Hao X."/>
            <person name="Li L."/>
            <person name="Tang Y."/>
            <person name="Lv G."/>
            <person name="Zhou Y."/>
            <person name="Sun X."/>
            <person name="Brodelius P.E."/>
            <person name="Rose J.K.C."/>
            <person name="Tang K."/>
        </authorList>
    </citation>
    <scope>NUCLEOTIDE SEQUENCE [LARGE SCALE GENOMIC DNA]</scope>
    <source>
        <strain evidence="2">cv. Huhao1</strain>
        <tissue evidence="1">Leaf</tissue>
    </source>
</reference>
<sequence>MFKGDFTMLFRTLNSGGKIEYVKIVFQNLGKYCKVYGSLHKEPRAHSVLVDKDKLPFLSVVWAKPGQMVDEKEVFEFWRKIKDGLELTLLIDVCEKTGSQLPPCFIKLPTEPQTKDIGIGFRCRYSKRELCVFRTKTISLNDDMWKQKFFEESRFEQNASDTKKKNELPSE</sequence>
<organism evidence="1 2">
    <name type="scientific">Artemisia annua</name>
    <name type="common">Sweet wormwood</name>
    <dbReference type="NCBI Taxonomy" id="35608"/>
    <lineage>
        <taxon>Eukaryota</taxon>
        <taxon>Viridiplantae</taxon>
        <taxon>Streptophyta</taxon>
        <taxon>Embryophyta</taxon>
        <taxon>Tracheophyta</taxon>
        <taxon>Spermatophyta</taxon>
        <taxon>Magnoliopsida</taxon>
        <taxon>eudicotyledons</taxon>
        <taxon>Gunneridae</taxon>
        <taxon>Pentapetalae</taxon>
        <taxon>asterids</taxon>
        <taxon>campanulids</taxon>
        <taxon>Asterales</taxon>
        <taxon>Asteraceae</taxon>
        <taxon>Asteroideae</taxon>
        <taxon>Anthemideae</taxon>
        <taxon>Artemisiinae</taxon>
        <taxon>Artemisia</taxon>
    </lineage>
</organism>
<gene>
    <name evidence="1" type="ORF">CTI12_AA173730</name>
</gene>
<dbReference type="EMBL" id="PKPP01004202">
    <property type="protein sequence ID" value="PWA65535.1"/>
    <property type="molecule type" value="Genomic_DNA"/>
</dbReference>
<accession>A0A2U1MW86</accession>
<dbReference type="STRING" id="35608.A0A2U1MW86"/>
<protein>
    <submittedName>
        <fullName evidence="1">F-box family protein</fullName>
    </submittedName>
</protein>
<dbReference type="PANTHER" id="PTHR47602">
    <property type="entry name" value="F-BOX PROTEIN SKIP22"/>
    <property type="match status" value="1"/>
</dbReference>
<name>A0A2U1MW86_ARTAN</name>
<dbReference type="OrthoDB" id="1053148at2759"/>
<dbReference type="AlphaFoldDB" id="A0A2U1MW86"/>
<dbReference type="Proteomes" id="UP000245207">
    <property type="component" value="Unassembled WGS sequence"/>
</dbReference>